<evidence type="ECO:0000313" key="2">
    <source>
        <dbReference type="EMBL" id="KJY27560.1"/>
    </source>
</evidence>
<evidence type="ECO:0008006" key="4">
    <source>
        <dbReference type="Google" id="ProtNLM"/>
    </source>
</evidence>
<accession>A0A0F4IZW5</accession>
<name>A0A0F4IZW5_9ACTN</name>
<feature type="compositionally biased region" description="Low complexity" evidence="1">
    <location>
        <begin position="36"/>
        <end position="52"/>
    </location>
</feature>
<dbReference type="AlphaFoldDB" id="A0A0F4IZW5"/>
<dbReference type="EMBL" id="JZWV01000820">
    <property type="protein sequence ID" value="KJY27560.1"/>
    <property type="molecule type" value="Genomic_DNA"/>
</dbReference>
<dbReference type="STRING" id="68223.GCA_002028425_01136"/>
<dbReference type="PATRIC" id="fig|68223.7.peg.1595"/>
<protein>
    <recommendedName>
        <fullName evidence="4">Thiazolylpeptide-type bacteriocin</fullName>
    </recommendedName>
</protein>
<evidence type="ECO:0000256" key="1">
    <source>
        <dbReference type="SAM" id="MobiDB-lite"/>
    </source>
</evidence>
<evidence type="ECO:0000313" key="3">
    <source>
        <dbReference type="Proteomes" id="UP000033551"/>
    </source>
</evidence>
<keyword evidence="3" id="KW-1185">Reference proteome</keyword>
<comment type="caution">
    <text evidence="2">The sequence shown here is derived from an EMBL/GenBank/DDBJ whole genome shotgun (WGS) entry which is preliminary data.</text>
</comment>
<gene>
    <name evidence="2" type="ORF">VR44_27290</name>
</gene>
<feature type="region of interest" description="Disordered" evidence="1">
    <location>
        <begin position="35"/>
        <end position="61"/>
    </location>
</feature>
<dbReference type="NCBIfam" id="NF033400">
    <property type="entry name" value="thiazolyl_B"/>
    <property type="match status" value="1"/>
</dbReference>
<dbReference type="RefSeq" id="WP_045950271.1">
    <property type="nucleotide sequence ID" value="NZ_JZWV01000820.1"/>
</dbReference>
<sequence length="61" mass="6254">MSDTARTPEFGFEDLDLDLGDLTVTAMRDTVALPEGGASSGSCSCQASSSCSKGDMETPFG</sequence>
<organism evidence="2 3">
    <name type="scientific">Streptomyces katrae</name>
    <dbReference type="NCBI Taxonomy" id="68223"/>
    <lineage>
        <taxon>Bacteria</taxon>
        <taxon>Bacillati</taxon>
        <taxon>Actinomycetota</taxon>
        <taxon>Actinomycetes</taxon>
        <taxon>Kitasatosporales</taxon>
        <taxon>Streptomycetaceae</taxon>
        <taxon>Streptomyces</taxon>
    </lineage>
</organism>
<reference evidence="2 3" key="1">
    <citation type="submission" date="2015-02" db="EMBL/GenBank/DDBJ databases">
        <authorList>
            <person name="Ju K.-S."/>
            <person name="Doroghazi J.R."/>
            <person name="Metcalf W."/>
        </authorList>
    </citation>
    <scope>NUCLEOTIDE SEQUENCE [LARGE SCALE GENOMIC DNA]</scope>
    <source>
        <strain evidence="2 3">NRRL ISP-5550</strain>
    </source>
</reference>
<dbReference type="Pfam" id="PF19409">
    <property type="entry name" value="Thiopep_pre"/>
    <property type="match status" value="1"/>
</dbReference>
<proteinExistence type="predicted"/>
<dbReference type="Proteomes" id="UP000033551">
    <property type="component" value="Unassembled WGS sequence"/>
</dbReference>